<dbReference type="GO" id="GO:0050660">
    <property type="term" value="F:flavin adenine dinucleotide binding"/>
    <property type="evidence" value="ECO:0007669"/>
    <property type="project" value="InterPro"/>
</dbReference>
<dbReference type="EMBL" id="JACJVP010000001">
    <property type="protein sequence ID" value="MBB6669240.1"/>
    <property type="molecule type" value="Genomic_DNA"/>
</dbReference>
<dbReference type="AlphaFoldDB" id="A0A7X0RN32"/>
<dbReference type="Gene3D" id="3.30.9.10">
    <property type="entry name" value="D-Amino Acid Oxidase, subunit A, domain 2"/>
    <property type="match status" value="1"/>
</dbReference>
<accession>A0A7X0RN32</accession>
<comment type="cofactor">
    <cofactor evidence="1">
        <name>FAD</name>
        <dbReference type="ChEBI" id="CHEBI:57692"/>
    </cofactor>
</comment>
<keyword evidence="4 6" id="KW-0560">Oxidoreductase</keyword>
<dbReference type="InterPro" id="IPR045170">
    <property type="entry name" value="MTOX"/>
</dbReference>
<dbReference type="InterPro" id="IPR036188">
    <property type="entry name" value="FAD/NAD-bd_sf"/>
</dbReference>
<comment type="caution">
    <text evidence="6">The sequence shown here is derived from an EMBL/GenBank/DDBJ whole genome shotgun (WGS) entry which is preliminary data.</text>
</comment>
<keyword evidence="3" id="KW-0274">FAD</keyword>
<keyword evidence="2" id="KW-0285">Flavoprotein</keyword>
<evidence type="ECO:0000256" key="2">
    <source>
        <dbReference type="ARBA" id="ARBA00022630"/>
    </source>
</evidence>
<dbReference type="GO" id="GO:0008115">
    <property type="term" value="F:sarcosine oxidase activity"/>
    <property type="evidence" value="ECO:0007669"/>
    <property type="project" value="TreeGrafter"/>
</dbReference>
<dbReference type="SUPFAM" id="SSF54373">
    <property type="entry name" value="FAD-linked reductases, C-terminal domain"/>
    <property type="match status" value="1"/>
</dbReference>
<evidence type="ECO:0000313" key="7">
    <source>
        <dbReference type="Proteomes" id="UP000547209"/>
    </source>
</evidence>
<dbReference type="PANTHER" id="PTHR10961:SF7">
    <property type="entry name" value="FAD DEPENDENT OXIDOREDUCTASE DOMAIN-CONTAINING PROTEIN"/>
    <property type="match status" value="1"/>
</dbReference>
<dbReference type="NCBIfam" id="NF008425">
    <property type="entry name" value="PRK11259.1"/>
    <property type="match status" value="1"/>
</dbReference>
<dbReference type="RefSeq" id="WP_185140981.1">
    <property type="nucleotide sequence ID" value="NZ_JACJVP010000001.1"/>
</dbReference>
<evidence type="ECO:0000256" key="4">
    <source>
        <dbReference type="ARBA" id="ARBA00023002"/>
    </source>
</evidence>
<evidence type="ECO:0000256" key="3">
    <source>
        <dbReference type="ARBA" id="ARBA00022827"/>
    </source>
</evidence>
<dbReference type="GO" id="GO:0005829">
    <property type="term" value="C:cytosol"/>
    <property type="evidence" value="ECO:0007669"/>
    <property type="project" value="TreeGrafter"/>
</dbReference>
<reference evidence="6 7" key="1">
    <citation type="submission" date="2020-08" db="EMBL/GenBank/DDBJ databases">
        <title>Cohnella phylogeny.</title>
        <authorList>
            <person name="Dunlap C."/>
        </authorList>
    </citation>
    <scope>NUCLEOTIDE SEQUENCE [LARGE SCALE GENOMIC DNA]</scope>
    <source>
        <strain evidence="6 7">DSM 28246</strain>
    </source>
</reference>
<evidence type="ECO:0000259" key="5">
    <source>
        <dbReference type="Pfam" id="PF01266"/>
    </source>
</evidence>
<dbReference type="SUPFAM" id="SSF51905">
    <property type="entry name" value="FAD/NAD(P)-binding domain"/>
    <property type="match status" value="1"/>
</dbReference>
<keyword evidence="7" id="KW-1185">Reference proteome</keyword>
<dbReference type="Pfam" id="PF01266">
    <property type="entry name" value="DAO"/>
    <property type="match status" value="1"/>
</dbReference>
<organism evidence="6 7">
    <name type="scientific">Cohnella nanjingensis</name>
    <dbReference type="NCBI Taxonomy" id="1387779"/>
    <lineage>
        <taxon>Bacteria</taxon>
        <taxon>Bacillati</taxon>
        <taxon>Bacillota</taxon>
        <taxon>Bacilli</taxon>
        <taxon>Bacillales</taxon>
        <taxon>Paenibacillaceae</taxon>
        <taxon>Cohnella</taxon>
    </lineage>
</organism>
<evidence type="ECO:0000313" key="6">
    <source>
        <dbReference type="EMBL" id="MBB6669240.1"/>
    </source>
</evidence>
<dbReference type="PANTHER" id="PTHR10961">
    <property type="entry name" value="PEROXISOMAL SARCOSINE OXIDASE"/>
    <property type="match status" value="1"/>
</dbReference>
<dbReference type="EC" id="1.5.3.2" evidence="6"/>
<dbReference type="GO" id="GO:0050131">
    <property type="term" value="F:N-methyl-L-amino-acid oxidase activity"/>
    <property type="evidence" value="ECO:0007669"/>
    <property type="project" value="UniProtKB-EC"/>
</dbReference>
<proteinExistence type="predicted"/>
<dbReference type="Gene3D" id="3.50.50.60">
    <property type="entry name" value="FAD/NAD(P)-binding domain"/>
    <property type="match status" value="1"/>
</dbReference>
<sequence>MIVGAGSMGMSAGYFLARRGLKPLLIDAFDPPHDQGSHHGDSRLIRHAYAGAPAYVPMALRADALWRELEQTSETQLLHRTGVLNMGPADARHLREKEASAAAFGLDVPRLDAHEIDARWPGLRLPEGYAGLFEPEAGYLSSERAVSAFRQQAVAHGAAILPYTRVESLQVTDGHVSVRTNNGNFHAEQVILSAGAWFKTLEPFIALPIRPVRKVVGWFEADEELYGDGVFPGFTIDAPGGYFYGFPSIAGAGVKIGRHDTGVVWRPGEEIAPFGRLAEDEADLRSALEAFLPKAAGRLLHSAVCKYEVTPDEDFIIDRHPAYGNVLLAGGFSGHGFKFSSAVGEMLADLVTAGEAKLDISPFSLRRFQGNGVQAFV</sequence>
<protein>
    <submittedName>
        <fullName evidence="6">N-methyl-L-tryptophan oxidase</fullName>
        <ecNumber evidence="6">1.5.3.2</ecNumber>
    </submittedName>
</protein>
<name>A0A7X0RN32_9BACL</name>
<gene>
    <name evidence="6" type="primary">solA</name>
    <name evidence="6" type="ORF">H7C19_00905</name>
</gene>
<evidence type="ECO:0000256" key="1">
    <source>
        <dbReference type="ARBA" id="ARBA00001974"/>
    </source>
</evidence>
<dbReference type="Proteomes" id="UP000547209">
    <property type="component" value="Unassembled WGS sequence"/>
</dbReference>
<dbReference type="InterPro" id="IPR006076">
    <property type="entry name" value="FAD-dep_OxRdtase"/>
</dbReference>
<feature type="domain" description="FAD dependent oxidoreductase" evidence="5">
    <location>
        <begin position="2"/>
        <end position="350"/>
    </location>
</feature>